<gene>
    <name evidence="1" type="ORF">Patl1_05281</name>
</gene>
<dbReference type="Proteomes" id="UP001164250">
    <property type="component" value="Chromosome 3"/>
</dbReference>
<sequence>MIDGSNKDGKVVMMLLEVARVPMLGLVNLLKWPGYGFHAKMLFLILPTLKLYSFFFFLIIIIIQVMEIKSDKLKGKNSRRIFSVTKSKRKLVNEISSNCTLPLIAPFEYASWSAMLHSLVVAWSPMLRLSSKNCPILQNGSSNQFSVLAIGGKSGKISFWRIFSPKFYSIEHSKIDTTLVQVGLLQAHNSWITAISWALLSSNSSNPQVLLVTGSSDGSVRIWTGYSEELLNSVEVHHAPFSILKEVITINNVPIYVLSLCVPARSSHQMLLAIGKGSGSFDVWICDISCNKFDKAGSYDVHDQVVTGLAWAFDGSSLYSCSQDNFVRSWVLYGNTLSEVPIPSNTPGLKSPTDLPDVFVSCLGLAVSPGNLILAMVRNFDLDSLDHMYQARIVRYMKLRIVYWGDGVQFYST</sequence>
<evidence type="ECO:0000313" key="2">
    <source>
        <dbReference type="Proteomes" id="UP001164250"/>
    </source>
</evidence>
<reference evidence="2" key="1">
    <citation type="journal article" date="2023" name="G3 (Bethesda)">
        <title>Genome assembly and association tests identify interacting loci associated with vigor, precocity, and sex in interspecific pistachio rootstocks.</title>
        <authorList>
            <person name="Palmer W."/>
            <person name="Jacygrad E."/>
            <person name="Sagayaradj S."/>
            <person name="Cavanaugh K."/>
            <person name="Han R."/>
            <person name="Bertier L."/>
            <person name="Beede B."/>
            <person name="Kafkas S."/>
            <person name="Golino D."/>
            <person name="Preece J."/>
            <person name="Michelmore R."/>
        </authorList>
    </citation>
    <scope>NUCLEOTIDE SEQUENCE [LARGE SCALE GENOMIC DNA]</scope>
</reference>
<name>A0ACC1BUY6_9ROSI</name>
<evidence type="ECO:0000313" key="1">
    <source>
        <dbReference type="EMBL" id="KAJ0102778.1"/>
    </source>
</evidence>
<dbReference type="EMBL" id="CM047899">
    <property type="protein sequence ID" value="KAJ0102778.1"/>
    <property type="molecule type" value="Genomic_DNA"/>
</dbReference>
<accession>A0ACC1BUY6</accession>
<comment type="caution">
    <text evidence="1">The sequence shown here is derived from an EMBL/GenBank/DDBJ whole genome shotgun (WGS) entry which is preliminary data.</text>
</comment>
<protein>
    <submittedName>
        <fullName evidence="1">Uncharacterized protein</fullName>
    </submittedName>
</protein>
<keyword evidence="2" id="KW-1185">Reference proteome</keyword>
<proteinExistence type="predicted"/>
<organism evidence="1 2">
    <name type="scientific">Pistacia atlantica</name>
    <dbReference type="NCBI Taxonomy" id="434234"/>
    <lineage>
        <taxon>Eukaryota</taxon>
        <taxon>Viridiplantae</taxon>
        <taxon>Streptophyta</taxon>
        <taxon>Embryophyta</taxon>
        <taxon>Tracheophyta</taxon>
        <taxon>Spermatophyta</taxon>
        <taxon>Magnoliopsida</taxon>
        <taxon>eudicotyledons</taxon>
        <taxon>Gunneridae</taxon>
        <taxon>Pentapetalae</taxon>
        <taxon>rosids</taxon>
        <taxon>malvids</taxon>
        <taxon>Sapindales</taxon>
        <taxon>Anacardiaceae</taxon>
        <taxon>Pistacia</taxon>
    </lineage>
</organism>